<organism evidence="1 2">
    <name type="scientific">Meripilus lineatus</name>
    <dbReference type="NCBI Taxonomy" id="2056292"/>
    <lineage>
        <taxon>Eukaryota</taxon>
        <taxon>Fungi</taxon>
        <taxon>Dikarya</taxon>
        <taxon>Basidiomycota</taxon>
        <taxon>Agaricomycotina</taxon>
        <taxon>Agaricomycetes</taxon>
        <taxon>Polyporales</taxon>
        <taxon>Meripilaceae</taxon>
        <taxon>Meripilus</taxon>
    </lineage>
</organism>
<dbReference type="EMBL" id="JANAWD010000045">
    <property type="protein sequence ID" value="KAJ3489434.1"/>
    <property type="molecule type" value="Genomic_DNA"/>
</dbReference>
<keyword evidence="2" id="KW-1185">Reference proteome</keyword>
<proteinExistence type="predicted"/>
<reference evidence="1" key="1">
    <citation type="submission" date="2022-07" db="EMBL/GenBank/DDBJ databases">
        <title>Genome Sequence of Physisporinus lineatus.</title>
        <authorList>
            <person name="Buettner E."/>
        </authorList>
    </citation>
    <scope>NUCLEOTIDE SEQUENCE</scope>
    <source>
        <strain evidence="1">VT162</strain>
    </source>
</reference>
<sequence>MSSTDESDIAFEQLRESFLLYDTEPTRTHATGTSRPPPSWTGYLKNIRSFPLDVLFEVRSIGLFAASALGPQADYWSQQGPVSFRSRESAIPCSEHERLQGSSNEQKVHVHLGCSSAVAKKGALDLSCGSIAQGTAEDALTEYRDQLLSQQEKLCEEITEFSIAGRIWEETSHHQAAVQRLNAQELQIQRLYEILDGLGWKDMIDSLEYLRRETLIFGLRAGAQDSRDAATLKRAEVRAVRFLEQVKIRRRRGNYVEQYTERLRIMKEAVLSFRRDFGPSIFPLFPRYHEFATLPEFEQIITAPLSQVVTLDTFTRFAPMMPRYLEDWKQETLRSLEVLLRYTIDSDLPKNIQVIDLAIGQFVQCGTCDLILDLRRAPHHDCFDMGRHFSGRTDFELAVKGSTNSRRNNHFRSLAEFLRDLLIQCGLDYRQVTVQEMDQLAILFCCRGCKLDYWKHEAREVMNWRAAVRIHRFNRGD</sequence>
<comment type="caution">
    <text evidence="1">The sequence shown here is derived from an EMBL/GenBank/DDBJ whole genome shotgun (WGS) entry which is preliminary data.</text>
</comment>
<accession>A0AAD5VEP0</accession>
<name>A0AAD5VEP0_9APHY</name>
<dbReference type="Proteomes" id="UP001212997">
    <property type="component" value="Unassembled WGS sequence"/>
</dbReference>
<gene>
    <name evidence="1" type="ORF">NLI96_g2116</name>
</gene>
<protein>
    <submittedName>
        <fullName evidence="1">Uncharacterized protein</fullName>
    </submittedName>
</protein>
<dbReference type="AlphaFoldDB" id="A0AAD5VEP0"/>
<evidence type="ECO:0000313" key="2">
    <source>
        <dbReference type="Proteomes" id="UP001212997"/>
    </source>
</evidence>
<evidence type="ECO:0000313" key="1">
    <source>
        <dbReference type="EMBL" id="KAJ3489434.1"/>
    </source>
</evidence>